<feature type="compositionally biased region" description="Low complexity" evidence="1">
    <location>
        <begin position="95"/>
        <end position="105"/>
    </location>
</feature>
<evidence type="ECO:0000313" key="3">
    <source>
        <dbReference type="Proteomes" id="UP000770661"/>
    </source>
</evidence>
<reference evidence="2" key="1">
    <citation type="submission" date="2020-07" db="EMBL/GenBank/DDBJ databases">
        <title>The High-quality genome of the commercially important snow crab, Chionoecetes opilio.</title>
        <authorList>
            <person name="Jeong J.-H."/>
            <person name="Ryu S."/>
        </authorList>
    </citation>
    <scope>NUCLEOTIDE SEQUENCE</scope>
    <source>
        <strain evidence="2">MADBK_172401_WGS</strain>
        <tissue evidence="2">Digestive gland</tissue>
    </source>
</reference>
<comment type="caution">
    <text evidence="2">The sequence shown here is derived from an EMBL/GenBank/DDBJ whole genome shotgun (WGS) entry which is preliminary data.</text>
</comment>
<feature type="region of interest" description="Disordered" evidence="1">
    <location>
        <begin position="135"/>
        <end position="168"/>
    </location>
</feature>
<protein>
    <submittedName>
        <fullName evidence="2">Uncharacterized protein</fullName>
    </submittedName>
</protein>
<organism evidence="2 3">
    <name type="scientific">Chionoecetes opilio</name>
    <name type="common">Atlantic snow crab</name>
    <name type="synonym">Cancer opilio</name>
    <dbReference type="NCBI Taxonomy" id="41210"/>
    <lineage>
        <taxon>Eukaryota</taxon>
        <taxon>Metazoa</taxon>
        <taxon>Ecdysozoa</taxon>
        <taxon>Arthropoda</taxon>
        <taxon>Crustacea</taxon>
        <taxon>Multicrustacea</taxon>
        <taxon>Malacostraca</taxon>
        <taxon>Eumalacostraca</taxon>
        <taxon>Eucarida</taxon>
        <taxon>Decapoda</taxon>
        <taxon>Pleocyemata</taxon>
        <taxon>Brachyura</taxon>
        <taxon>Eubrachyura</taxon>
        <taxon>Majoidea</taxon>
        <taxon>Majidae</taxon>
        <taxon>Chionoecetes</taxon>
    </lineage>
</organism>
<sequence>MTAGNPGAMHLLALRWRHRRLFRNVNKTPLRPHHMATDTPDARMPPVASRYCCCVLQEETYTPWSEAAFVPQRCQKTDVGVLPNPLYQPQPPTTSVPQPQLPTSSAPQPQQMDGTPIRRLLRNTIYRLRMRIQQMGREAGPGAPGKGEREDQGPGGSNKGSPGGSSVRNVQRWDEACHPGAVQPYGPSPAPCQAAAAYPPTGRTPPSVDELLSEKLLESPHLVAAANFSSHQKESTANSIYGRHLAARASSFTLDPRKFSSFGSPMAACDGGFSGFCRRRRRLITLKLGSKCVVIEISQPCQPNSVLKSCGRCRRIYS</sequence>
<keyword evidence="3" id="KW-1185">Reference proteome</keyword>
<evidence type="ECO:0000313" key="2">
    <source>
        <dbReference type="EMBL" id="KAG0705265.1"/>
    </source>
</evidence>
<gene>
    <name evidence="2" type="ORF">GWK47_024531</name>
</gene>
<dbReference type="EMBL" id="JACEEZ010025056">
    <property type="protein sequence ID" value="KAG0705265.1"/>
    <property type="molecule type" value="Genomic_DNA"/>
</dbReference>
<feature type="region of interest" description="Disordered" evidence="1">
    <location>
        <begin position="83"/>
        <end position="118"/>
    </location>
</feature>
<dbReference type="Proteomes" id="UP000770661">
    <property type="component" value="Unassembled WGS sequence"/>
</dbReference>
<feature type="compositionally biased region" description="Gly residues" evidence="1">
    <location>
        <begin position="153"/>
        <end position="163"/>
    </location>
</feature>
<dbReference type="AlphaFoldDB" id="A0A8J5CCE1"/>
<proteinExistence type="predicted"/>
<name>A0A8J5CCE1_CHIOP</name>
<evidence type="ECO:0000256" key="1">
    <source>
        <dbReference type="SAM" id="MobiDB-lite"/>
    </source>
</evidence>
<accession>A0A8J5CCE1</accession>